<protein>
    <recommendedName>
        <fullName evidence="3">TetR family transcriptional regulator</fullName>
    </recommendedName>
</protein>
<dbReference type="KEGG" id="cvt:B843_00070"/>
<organism evidence="1 2">
    <name type="scientific">Corynebacterium vitaeruminis DSM 20294</name>
    <dbReference type="NCBI Taxonomy" id="1224164"/>
    <lineage>
        <taxon>Bacteria</taxon>
        <taxon>Bacillati</taxon>
        <taxon>Actinomycetota</taxon>
        <taxon>Actinomycetes</taxon>
        <taxon>Mycobacteriales</taxon>
        <taxon>Corynebacteriaceae</taxon>
        <taxon>Corynebacterium</taxon>
    </lineage>
</organism>
<dbReference type="RefSeq" id="WP_025251489.1">
    <property type="nucleotide sequence ID" value="NZ_CP004353.1"/>
</dbReference>
<dbReference type="AlphaFoldDB" id="W5XXL3"/>
<evidence type="ECO:0000313" key="2">
    <source>
        <dbReference type="Proteomes" id="UP000019222"/>
    </source>
</evidence>
<reference evidence="1 2" key="1">
    <citation type="submission" date="2013-02" db="EMBL/GenBank/DDBJ databases">
        <title>The complete genome sequence of Corynebacterium vitaeruminis DSM 20294.</title>
        <authorList>
            <person name="Ruckert C."/>
            <person name="Albersmeier A."/>
            <person name="Kalinowski J."/>
        </authorList>
    </citation>
    <scope>NUCLEOTIDE SEQUENCE [LARGE SCALE GENOMIC DNA]</scope>
    <source>
        <strain evidence="2">ATCC 10234</strain>
    </source>
</reference>
<dbReference type="PATRIC" id="fig|1224164.3.peg.13"/>
<keyword evidence="2" id="KW-1185">Reference proteome</keyword>
<dbReference type="Proteomes" id="UP000019222">
    <property type="component" value="Chromosome"/>
</dbReference>
<evidence type="ECO:0000313" key="1">
    <source>
        <dbReference type="EMBL" id="AHI21410.1"/>
    </source>
</evidence>
<proteinExistence type="predicted"/>
<name>W5XXL3_9CORY</name>
<gene>
    <name evidence="1" type="ORF">B843_00070</name>
</gene>
<accession>W5XXL3</accession>
<sequence length="92" mass="9800">MSAPPRGLSPEQVLAIADAFAERFPCEVVDYSALCAIAGASSPRFDGFPVFETPEPLAAHLSSIITRLKPLSAHNDEFATIVARVLLGLNAY</sequence>
<evidence type="ECO:0008006" key="3">
    <source>
        <dbReference type="Google" id="ProtNLM"/>
    </source>
</evidence>
<dbReference type="STRING" id="1224164.B843_00070"/>
<dbReference type="HOGENOM" id="CLU_181625_1_0_11"/>
<dbReference type="EMBL" id="CP004353">
    <property type="protein sequence ID" value="AHI21410.1"/>
    <property type="molecule type" value="Genomic_DNA"/>
</dbReference>